<feature type="compositionally biased region" description="Low complexity" evidence="1">
    <location>
        <begin position="79"/>
        <end position="91"/>
    </location>
</feature>
<evidence type="ECO:0000313" key="4">
    <source>
        <dbReference type="WBParaSite" id="GPLIN_000376600"/>
    </source>
</evidence>
<keyword evidence="3" id="KW-1185">Reference proteome</keyword>
<protein>
    <submittedName>
        <fullName evidence="4">Secreted protein</fullName>
    </submittedName>
</protein>
<evidence type="ECO:0000313" key="3">
    <source>
        <dbReference type="Proteomes" id="UP000050741"/>
    </source>
</evidence>
<feature type="compositionally biased region" description="Polar residues" evidence="1">
    <location>
        <begin position="209"/>
        <end position="225"/>
    </location>
</feature>
<feature type="signal peptide" evidence="2">
    <location>
        <begin position="1"/>
        <end position="18"/>
    </location>
</feature>
<feature type="compositionally biased region" description="Basic residues" evidence="1">
    <location>
        <begin position="169"/>
        <end position="181"/>
    </location>
</feature>
<feature type="compositionally biased region" description="Polar residues" evidence="1">
    <location>
        <begin position="124"/>
        <end position="133"/>
    </location>
</feature>
<proteinExistence type="predicted"/>
<feature type="region of interest" description="Disordered" evidence="1">
    <location>
        <begin position="41"/>
        <end position="282"/>
    </location>
</feature>
<reference evidence="4" key="2">
    <citation type="submission" date="2016-06" db="UniProtKB">
        <authorList>
            <consortium name="WormBaseParasite"/>
        </authorList>
    </citation>
    <scope>IDENTIFICATION</scope>
</reference>
<feature type="compositionally biased region" description="Polar residues" evidence="1">
    <location>
        <begin position="235"/>
        <end position="245"/>
    </location>
</feature>
<accession>A0A183BT30</accession>
<name>A0A183BT30_GLOPA</name>
<dbReference type="WBParaSite" id="GPLIN_000376600">
    <property type="protein sequence ID" value="GPLIN_000376600"/>
    <property type="gene ID" value="GPLIN_000376600"/>
</dbReference>
<reference evidence="3" key="1">
    <citation type="submission" date="2014-05" db="EMBL/GenBank/DDBJ databases">
        <title>The genome and life-stage specific transcriptomes of Globodera pallida elucidate key aspects of plant parasitism by a cyst nematode.</title>
        <authorList>
            <person name="Cotton J.A."/>
            <person name="Lilley C.J."/>
            <person name="Jones L.M."/>
            <person name="Kikuchi T."/>
            <person name="Reid A.J."/>
            <person name="Thorpe P."/>
            <person name="Tsai I.J."/>
            <person name="Beasley H."/>
            <person name="Blok V."/>
            <person name="Cock P.J.A."/>
            <person name="Van den Akker S.E."/>
            <person name="Holroyd N."/>
            <person name="Hunt M."/>
            <person name="Mantelin S."/>
            <person name="Naghra H."/>
            <person name="Pain A."/>
            <person name="Palomares-Rius J.E."/>
            <person name="Zarowiecki M."/>
            <person name="Berriman M."/>
            <person name="Jones J.T."/>
            <person name="Urwin P.E."/>
        </authorList>
    </citation>
    <scope>NUCLEOTIDE SEQUENCE [LARGE SCALE GENOMIC DNA]</scope>
    <source>
        <strain evidence="3">Lindley</strain>
    </source>
</reference>
<feature type="compositionally biased region" description="Basic and acidic residues" evidence="1">
    <location>
        <begin position="42"/>
        <end position="51"/>
    </location>
</feature>
<sequence>MLLSNVIAIVSLPIVLWAMKPGPAYYHADTGDLELLAQAAEQMERQEEETARAAPTEGNPPAIANGTGGGSGGEGDGSGRAAEVRAAAVDEGQQDEDEAQGMSIDSTLSKKKRGFKSIREFTAPITNPSSNTPRNRERKTPRRSEANKSAGEASGSFKDNSHSPAATGKAKKDKSKTRRKNPRDQIDDMPMDTYSFDLLAGREPLPDNSPCSQTAQSAGETQKVSPISKKPMRNNPPSVADQPNQKTKAKKDKMDKVKHAPRVGTSNLADQSSSSSSASRNLQGDFLDERQRARKGQIVSDLDSLDSIVNKIDKMRVVSTSSSANMASEFGTTETEIEDESARFDDNMKLDQISQISQFSQEVLDMGRHRMHFLFTYLNNQISSVDHQKLLNWLNTLVNGLLPTLSEKAISHNFSFASEWFEKLGRLENAIELTNFGILLILAPDAWEMFGVERPTKVKGLPEKIGRQKIFKQFDANCDLSSIEQIAQKTWITLDKMGNNVVLEKIKNIFTKMIIQMKQSNAETLKILDAECDSFEKGVQKELGDLAKLRKKHLECATKKRTKAEGKSADNPIEL</sequence>
<dbReference type="Proteomes" id="UP000050741">
    <property type="component" value="Unassembled WGS sequence"/>
</dbReference>
<evidence type="ECO:0000256" key="2">
    <source>
        <dbReference type="SAM" id="SignalP"/>
    </source>
</evidence>
<feature type="chain" id="PRO_5008146593" evidence="2">
    <location>
        <begin position="19"/>
        <end position="575"/>
    </location>
</feature>
<dbReference type="AlphaFoldDB" id="A0A183BT30"/>
<keyword evidence="2" id="KW-0732">Signal</keyword>
<feature type="compositionally biased region" description="Gly residues" evidence="1">
    <location>
        <begin position="66"/>
        <end position="78"/>
    </location>
</feature>
<organism evidence="3 4">
    <name type="scientific">Globodera pallida</name>
    <name type="common">Potato cyst nematode worm</name>
    <name type="synonym">Heterodera pallida</name>
    <dbReference type="NCBI Taxonomy" id="36090"/>
    <lineage>
        <taxon>Eukaryota</taxon>
        <taxon>Metazoa</taxon>
        <taxon>Ecdysozoa</taxon>
        <taxon>Nematoda</taxon>
        <taxon>Chromadorea</taxon>
        <taxon>Rhabditida</taxon>
        <taxon>Tylenchina</taxon>
        <taxon>Tylenchomorpha</taxon>
        <taxon>Tylenchoidea</taxon>
        <taxon>Heteroderidae</taxon>
        <taxon>Heteroderinae</taxon>
        <taxon>Globodera</taxon>
    </lineage>
</organism>
<evidence type="ECO:0000256" key="1">
    <source>
        <dbReference type="SAM" id="MobiDB-lite"/>
    </source>
</evidence>